<organism evidence="6 8">
    <name type="scientific">Adineta steineri</name>
    <dbReference type="NCBI Taxonomy" id="433720"/>
    <lineage>
        <taxon>Eukaryota</taxon>
        <taxon>Metazoa</taxon>
        <taxon>Spiralia</taxon>
        <taxon>Gnathifera</taxon>
        <taxon>Rotifera</taxon>
        <taxon>Eurotatoria</taxon>
        <taxon>Bdelloidea</taxon>
        <taxon>Adinetida</taxon>
        <taxon>Adinetidae</taxon>
        <taxon>Adineta</taxon>
    </lineage>
</organism>
<feature type="coiled-coil region" evidence="3">
    <location>
        <begin position="695"/>
        <end position="722"/>
    </location>
</feature>
<dbReference type="PROSITE" id="PS51450">
    <property type="entry name" value="LRR"/>
    <property type="match status" value="2"/>
</dbReference>
<dbReference type="InterPro" id="IPR050216">
    <property type="entry name" value="LRR_domain-containing"/>
</dbReference>
<dbReference type="Proteomes" id="UP000663881">
    <property type="component" value="Unassembled WGS sequence"/>
</dbReference>
<dbReference type="PROSITE" id="PS50181">
    <property type="entry name" value="FBOX"/>
    <property type="match status" value="1"/>
</dbReference>
<dbReference type="PANTHER" id="PTHR48051">
    <property type="match status" value="1"/>
</dbReference>
<dbReference type="EMBL" id="CAJNON010000296">
    <property type="protein sequence ID" value="CAF1177617.1"/>
    <property type="molecule type" value="Genomic_DNA"/>
</dbReference>
<protein>
    <submittedName>
        <fullName evidence="6">Uncharacterized protein</fullName>
    </submittedName>
</protein>
<dbReference type="Gene3D" id="2.30.42.10">
    <property type="match status" value="1"/>
</dbReference>
<feature type="domain" description="PDZ" evidence="4">
    <location>
        <begin position="506"/>
        <end position="578"/>
    </location>
</feature>
<name>A0A814UMH4_9BILA</name>
<evidence type="ECO:0000256" key="2">
    <source>
        <dbReference type="ARBA" id="ARBA00022737"/>
    </source>
</evidence>
<dbReference type="InterPro" id="IPR036034">
    <property type="entry name" value="PDZ_sf"/>
</dbReference>
<dbReference type="GO" id="GO:0005737">
    <property type="term" value="C:cytoplasm"/>
    <property type="evidence" value="ECO:0007669"/>
    <property type="project" value="TreeGrafter"/>
</dbReference>
<accession>A0A814UMH4</accession>
<dbReference type="SMART" id="SM00369">
    <property type="entry name" value="LRR_TYP"/>
    <property type="match status" value="7"/>
</dbReference>
<dbReference type="PANTHER" id="PTHR48051:SF1">
    <property type="entry name" value="RAS SUPPRESSOR PROTEIN 1"/>
    <property type="match status" value="1"/>
</dbReference>
<evidence type="ECO:0000313" key="6">
    <source>
        <dbReference type="EMBL" id="CAF1177617.1"/>
    </source>
</evidence>
<dbReference type="InterPro" id="IPR001810">
    <property type="entry name" value="F-box_dom"/>
</dbReference>
<evidence type="ECO:0000256" key="1">
    <source>
        <dbReference type="ARBA" id="ARBA00022614"/>
    </source>
</evidence>
<dbReference type="InterPro" id="IPR032675">
    <property type="entry name" value="LRR_dom_sf"/>
</dbReference>
<evidence type="ECO:0000256" key="3">
    <source>
        <dbReference type="SAM" id="Coils"/>
    </source>
</evidence>
<dbReference type="InterPro" id="IPR003591">
    <property type="entry name" value="Leu-rich_rpt_typical-subtyp"/>
</dbReference>
<dbReference type="Proteomes" id="UP000663891">
    <property type="component" value="Unassembled WGS sequence"/>
</dbReference>
<evidence type="ECO:0000313" key="8">
    <source>
        <dbReference type="Proteomes" id="UP000663891"/>
    </source>
</evidence>
<evidence type="ECO:0000259" key="4">
    <source>
        <dbReference type="PROSITE" id="PS50106"/>
    </source>
</evidence>
<dbReference type="Pfam" id="PF13855">
    <property type="entry name" value="LRR_8"/>
    <property type="match status" value="1"/>
</dbReference>
<dbReference type="PROSITE" id="PS50106">
    <property type="entry name" value="PDZ"/>
    <property type="match status" value="1"/>
</dbReference>
<dbReference type="SMART" id="SM00365">
    <property type="entry name" value="LRR_SD22"/>
    <property type="match status" value="6"/>
</dbReference>
<dbReference type="EMBL" id="CAJOAY010004895">
    <property type="protein sequence ID" value="CAF4087214.1"/>
    <property type="molecule type" value="Genomic_DNA"/>
</dbReference>
<reference evidence="6" key="1">
    <citation type="submission" date="2021-02" db="EMBL/GenBank/DDBJ databases">
        <authorList>
            <person name="Nowell W R."/>
        </authorList>
    </citation>
    <scope>NUCLEOTIDE SEQUENCE</scope>
</reference>
<sequence length="806" mass="93561">MNCRTVHLLDLPDEILLILLKKLGSVDALYSLLNVNKRLDQMARSIDNTNSLNFSNILSNDQFSSMNNVQLDGFCNQILPQIHHNIAALTLDIFSMERILLACKYPNLTVIVLTNFLPDILLQRLRDRSSIALLFYQQIRHLTAKSEKEMFTSQSFTAVCLYILIFYKNLSYLNMNQWLITTHSYFSIRNRTIDMSSSNLHTLLINVVTFDDCLWLLDGRLEQLRSFTVRVLKIRRSEMNNDSQKILSNLKEFSLTSCFYTNAYDCRILPLLRRMPNLETLTLCLDIIRLTVIDGLHLNEKLLIHIMNLNKFIFRICTVLRPSESNYLLTMNNIKNTFINWKYSSVNCFIDHFSDGYTYCHIYSTPFRMTHFMNLSNSFRGHHFLYVTSVVLYDTRSFEHDYFEWLSQACPSLKELVINNSKPQKNKCQIAITNDKQIVSKISFLNLCKLNFIYAHIDYVDQFLCYANTYLPILHTLSIQYDKLVTISNNFTKDRIRRLTPRFMKIVELEHQSGKLGISIEGGIGSEYFKGDHGVFITHIPNQTIRQLNIGDRLIEISSTKNTYDLRFVTHNEAKKRIGLACSDSQKIPPEICSLSGLRTLSLNGNKIQLLPNDLRKLVNLKNLFLKYNQIESLPSIIFTHHLSKLEILQLNGNLLCSLPASFSYLTTLKQLNLSKNNFLTIPRAILYLTNLQVLDLSANRIQEINDDIEFLEVDELNLNNNQISQISTNISKCKRLKILRLDNNKLKLESIPTSLLKNSTVFQLSVNGNFFEETQFQLVEGYDDYERRYTTNQRKRDATAILLLN</sequence>
<dbReference type="OrthoDB" id="1728874at2759"/>
<dbReference type="AlphaFoldDB" id="A0A814UMH4"/>
<dbReference type="SUPFAM" id="SSF50156">
    <property type="entry name" value="PDZ domain-like"/>
    <property type="match status" value="1"/>
</dbReference>
<dbReference type="SUPFAM" id="SSF52058">
    <property type="entry name" value="L domain-like"/>
    <property type="match status" value="1"/>
</dbReference>
<dbReference type="Gene3D" id="3.80.10.10">
    <property type="entry name" value="Ribonuclease Inhibitor"/>
    <property type="match status" value="2"/>
</dbReference>
<evidence type="ECO:0000259" key="5">
    <source>
        <dbReference type="PROSITE" id="PS50181"/>
    </source>
</evidence>
<comment type="caution">
    <text evidence="6">The sequence shown here is derived from an EMBL/GenBank/DDBJ whole genome shotgun (WGS) entry which is preliminary data.</text>
</comment>
<evidence type="ECO:0000313" key="7">
    <source>
        <dbReference type="EMBL" id="CAF4087214.1"/>
    </source>
</evidence>
<dbReference type="InterPro" id="IPR001611">
    <property type="entry name" value="Leu-rich_rpt"/>
</dbReference>
<keyword evidence="3" id="KW-0175">Coiled coil</keyword>
<dbReference type="InterPro" id="IPR001478">
    <property type="entry name" value="PDZ"/>
</dbReference>
<keyword evidence="2" id="KW-0677">Repeat</keyword>
<gene>
    <name evidence="7" type="ORF">OKA104_LOCUS34928</name>
    <name evidence="6" type="ORF">VCS650_LOCUS24298</name>
</gene>
<dbReference type="Pfam" id="PF00560">
    <property type="entry name" value="LRR_1"/>
    <property type="match status" value="1"/>
</dbReference>
<proteinExistence type="predicted"/>
<feature type="domain" description="F-box" evidence="5">
    <location>
        <begin position="5"/>
        <end position="57"/>
    </location>
</feature>
<keyword evidence="1" id="KW-0433">Leucine-rich repeat</keyword>